<dbReference type="InterPro" id="IPR002068">
    <property type="entry name" value="A-crystallin/Hsp20_dom"/>
</dbReference>
<dbReference type="EMBL" id="CP050899">
    <property type="protein sequence ID" value="QIX25074.1"/>
    <property type="molecule type" value="Genomic_DNA"/>
</dbReference>
<evidence type="ECO:0000256" key="1">
    <source>
        <dbReference type="PROSITE-ProRule" id="PRU00285"/>
    </source>
</evidence>
<evidence type="ECO:0000313" key="5">
    <source>
        <dbReference type="Proteomes" id="UP000500870"/>
    </source>
</evidence>
<comment type="similarity">
    <text evidence="1 2">Belongs to the small heat shock protein (HSP20) family.</text>
</comment>
<protein>
    <submittedName>
        <fullName evidence="4">Hsp20/alpha crystallin family protein</fullName>
    </submittedName>
</protein>
<gene>
    <name evidence="4" type="ORF">FOB41_22875</name>
</gene>
<dbReference type="InterPro" id="IPR008978">
    <property type="entry name" value="HSP20-like_chaperone"/>
</dbReference>
<proteinExistence type="inferred from homology"/>
<evidence type="ECO:0000256" key="2">
    <source>
        <dbReference type="RuleBase" id="RU003616"/>
    </source>
</evidence>
<dbReference type="AlphaFoldDB" id="A0A6H0ZYJ3"/>
<organism evidence="4 5">
    <name type="scientific">Agrobacterium pusense</name>
    <dbReference type="NCBI Taxonomy" id="648995"/>
    <lineage>
        <taxon>Bacteria</taxon>
        <taxon>Pseudomonadati</taxon>
        <taxon>Pseudomonadota</taxon>
        <taxon>Alphaproteobacteria</taxon>
        <taxon>Hyphomicrobiales</taxon>
        <taxon>Rhizobiaceae</taxon>
        <taxon>Rhizobium/Agrobacterium group</taxon>
        <taxon>Agrobacterium</taxon>
    </lineage>
</organism>
<accession>A0A6H0ZYJ3</accession>
<dbReference type="SUPFAM" id="SSF49764">
    <property type="entry name" value="HSP20-like chaperones"/>
    <property type="match status" value="1"/>
</dbReference>
<reference evidence="4 5" key="1">
    <citation type="submission" date="2020-04" db="EMBL/GenBank/DDBJ databases">
        <title>FDA dAtabase for Regulatory Grade micrObial Sequences (FDA-ARGOS): Supporting development and validation of Infectious Disease Dx tests.</title>
        <authorList>
            <person name="Sciortino C."/>
            <person name="Tallon L."/>
            <person name="Sadzewicz L."/>
            <person name="Vavikolanu K."/>
            <person name="Mehta A."/>
            <person name="Aluvathingal J."/>
            <person name="Nadendla S."/>
            <person name="Nandy P."/>
            <person name="Geyer C."/>
            <person name="Yan Y."/>
            <person name="Sichtig H."/>
        </authorList>
    </citation>
    <scope>NUCLEOTIDE SEQUENCE [LARGE SCALE GENOMIC DNA]</scope>
    <source>
        <strain evidence="4 5">FDAARGOS_633</strain>
    </source>
</reference>
<dbReference type="Pfam" id="PF00011">
    <property type="entry name" value="HSP20"/>
    <property type="match status" value="1"/>
</dbReference>
<dbReference type="Gene3D" id="2.60.40.790">
    <property type="match status" value="1"/>
</dbReference>
<sequence length="54" mass="5874">MDESSVAGHFVRNFVLPDNVDSTKVTASMKDGALEVRLVKAEQATPKQIEISVN</sequence>
<evidence type="ECO:0000313" key="4">
    <source>
        <dbReference type="EMBL" id="QIX25074.1"/>
    </source>
</evidence>
<name>A0A6H0ZYJ3_9HYPH</name>
<dbReference type="PROSITE" id="PS01031">
    <property type="entry name" value="SHSP"/>
    <property type="match status" value="1"/>
</dbReference>
<dbReference type="CDD" id="cd06464">
    <property type="entry name" value="ACD_sHsps-like"/>
    <property type="match status" value="1"/>
</dbReference>
<dbReference type="Proteomes" id="UP000500870">
    <property type="component" value="Chromosome 3"/>
</dbReference>
<feature type="domain" description="SHSP" evidence="3">
    <location>
        <begin position="1"/>
        <end position="54"/>
    </location>
</feature>
<evidence type="ECO:0000259" key="3">
    <source>
        <dbReference type="PROSITE" id="PS01031"/>
    </source>
</evidence>